<keyword evidence="2" id="KW-0863">Zinc-finger</keyword>
<dbReference type="PANTHER" id="PTHR46201">
    <property type="entry name" value="PHD FINGER PROTEIN MALE MEIOCYTE DEATH 1-RELATED"/>
    <property type="match status" value="1"/>
</dbReference>
<keyword evidence="8" id="KW-1185">Reference proteome</keyword>
<dbReference type="InterPro" id="IPR058054">
    <property type="entry name" value="Znf_MS1-like"/>
</dbReference>
<evidence type="ECO:0000313" key="7">
    <source>
        <dbReference type="EMBL" id="CAA3029363.1"/>
    </source>
</evidence>
<keyword evidence="3" id="KW-0862">Zinc</keyword>
<dbReference type="Pfam" id="PF25565">
    <property type="entry name" value="Ubiquitin_At1g33420"/>
    <property type="match status" value="1"/>
</dbReference>
<dbReference type="PANTHER" id="PTHR46201:SF3">
    <property type="entry name" value="OS01G0877500 PROTEIN"/>
    <property type="match status" value="1"/>
</dbReference>
<dbReference type="SUPFAM" id="SSF57903">
    <property type="entry name" value="FYVE/PHD zinc finger"/>
    <property type="match status" value="1"/>
</dbReference>
<evidence type="ECO:0000313" key="8">
    <source>
        <dbReference type="Proteomes" id="UP000594638"/>
    </source>
</evidence>
<organism evidence="7 8">
    <name type="scientific">Olea europaea subsp. europaea</name>
    <dbReference type="NCBI Taxonomy" id="158383"/>
    <lineage>
        <taxon>Eukaryota</taxon>
        <taxon>Viridiplantae</taxon>
        <taxon>Streptophyta</taxon>
        <taxon>Embryophyta</taxon>
        <taxon>Tracheophyta</taxon>
        <taxon>Spermatophyta</taxon>
        <taxon>Magnoliopsida</taxon>
        <taxon>eudicotyledons</taxon>
        <taxon>Gunneridae</taxon>
        <taxon>Pentapetalae</taxon>
        <taxon>asterids</taxon>
        <taxon>lamiids</taxon>
        <taxon>Lamiales</taxon>
        <taxon>Oleaceae</taxon>
        <taxon>Oleeae</taxon>
        <taxon>Olea</taxon>
    </lineage>
</organism>
<comment type="caution">
    <text evidence="7">The sequence shown here is derived from an EMBL/GenBank/DDBJ whole genome shotgun (WGS) entry which is preliminary data.</text>
</comment>
<dbReference type="AlphaFoldDB" id="A0A8S0VI59"/>
<accession>A0A8S0VI59</accession>
<gene>
    <name evidence="7" type="ORF">OLEA9_A114336</name>
</gene>
<feature type="domain" description="Zinc finger PHD-type" evidence="6">
    <location>
        <begin position="466"/>
        <end position="512"/>
    </location>
</feature>
<dbReference type="EMBL" id="CACTIH010009305">
    <property type="protein sequence ID" value="CAA3029363.1"/>
    <property type="molecule type" value="Genomic_DNA"/>
</dbReference>
<evidence type="ECO:0000256" key="2">
    <source>
        <dbReference type="ARBA" id="ARBA00022771"/>
    </source>
</evidence>
<dbReference type="GO" id="GO:0008270">
    <property type="term" value="F:zinc ion binding"/>
    <property type="evidence" value="ECO:0007669"/>
    <property type="project" value="UniProtKB-KW"/>
</dbReference>
<keyword evidence="1" id="KW-0479">Metal-binding</keyword>
<dbReference type="InterPro" id="IPR001965">
    <property type="entry name" value="Znf_PHD"/>
</dbReference>
<keyword evidence="4" id="KW-0805">Transcription regulation</keyword>
<dbReference type="CDD" id="cd15556">
    <property type="entry name" value="PHD_MMD1_like"/>
    <property type="match status" value="1"/>
</dbReference>
<dbReference type="Pfam" id="PF25874">
    <property type="entry name" value="WHD_plant_repro"/>
    <property type="match status" value="1"/>
</dbReference>
<dbReference type="InterPro" id="IPR011011">
    <property type="entry name" value="Znf_FYVE_PHD"/>
</dbReference>
<sequence>MTIEEVEDWMYQQLENTTHLLHGVIHANGFGHLLRVNGREGGSRVLSGHYIMNFWDRLCRMLGVRKISVMDVSKKHGLELRLLHAITKGHPWYGDWGYEFGAGSFALTRVDYRMAVEDLSCLPLSIFLSQGRKPRTHLQDLISFYQSISERELVNVRDLFCFLMSLIHDAQKGSLRSDIPPCKKHKTCESRALCSWTMNDISRVEEAMFKVLRAVSGSTWVSWRALRGAVCKVGSPELLDYCLKELKGKQASQGMVVNARCISDSGVMEYRLEPGNAPLNTSSALNSILVTQYPCNERLLQDLRYLYECMLCPETMVSHMPSTKRDLAVSAASTLRDCKQFVKNFHPENIFPASGSKEIQLFCEVELTEQSEEYIPNPPPELLVLPPDATIADLKLEAMKAFQEVYLMFRRFQAEELMGYSCVDESTQVKLLLGSAESVRIRGKFIGENCLSRYRMERGTERWIVDCICGAMDDDGERMLACDVCGVWQHTRCSSIPDSEAVPTNFYCLRCRCNGQVIRTSDKCKDEVVNAVRGAAAAAAGGYGKSMTNTGVS</sequence>
<dbReference type="InterPro" id="IPR019786">
    <property type="entry name" value="Zinc_finger_PHD-type_CS"/>
</dbReference>
<dbReference type="InterPro" id="IPR057765">
    <property type="entry name" value="MS1-like_ubiquitin"/>
</dbReference>
<protein>
    <submittedName>
        <fullName evidence="7">PHD finger At1g33420</fullName>
    </submittedName>
</protein>
<name>A0A8S0VI59_OLEEU</name>
<dbReference type="SMART" id="SM00249">
    <property type="entry name" value="PHD"/>
    <property type="match status" value="1"/>
</dbReference>
<dbReference type="PROSITE" id="PS01359">
    <property type="entry name" value="ZF_PHD_1"/>
    <property type="match status" value="1"/>
</dbReference>
<keyword evidence="5" id="KW-0804">Transcription</keyword>
<dbReference type="Gramene" id="OE9A114336T5">
    <property type="protein sequence ID" value="OE9A114336C5"/>
    <property type="gene ID" value="OE9A114336"/>
</dbReference>
<evidence type="ECO:0000256" key="5">
    <source>
        <dbReference type="ARBA" id="ARBA00023163"/>
    </source>
</evidence>
<dbReference type="Pfam" id="PF00628">
    <property type="entry name" value="PHD"/>
    <property type="match status" value="1"/>
</dbReference>
<evidence type="ECO:0000259" key="6">
    <source>
        <dbReference type="SMART" id="SM00249"/>
    </source>
</evidence>
<dbReference type="InterPro" id="IPR059080">
    <property type="entry name" value="WHD_PTC1"/>
</dbReference>
<dbReference type="Gene3D" id="3.30.40.10">
    <property type="entry name" value="Zinc/RING finger domain, C3HC4 (zinc finger)"/>
    <property type="match status" value="1"/>
</dbReference>
<evidence type="ECO:0000256" key="4">
    <source>
        <dbReference type="ARBA" id="ARBA00023015"/>
    </source>
</evidence>
<reference evidence="7 8" key="1">
    <citation type="submission" date="2019-12" db="EMBL/GenBank/DDBJ databases">
        <authorList>
            <person name="Alioto T."/>
            <person name="Alioto T."/>
            <person name="Gomez Garrido J."/>
        </authorList>
    </citation>
    <scope>NUCLEOTIDE SEQUENCE [LARGE SCALE GENOMIC DNA]</scope>
</reference>
<dbReference type="Proteomes" id="UP000594638">
    <property type="component" value="Unassembled WGS sequence"/>
</dbReference>
<dbReference type="InterPro" id="IPR013083">
    <property type="entry name" value="Znf_RING/FYVE/PHD"/>
</dbReference>
<dbReference type="OrthoDB" id="436852at2759"/>
<proteinExistence type="predicted"/>
<evidence type="ECO:0000256" key="3">
    <source>
        <dbReference type="ARBA" id="ARBA00022833"/>
    </source>
</evidence>
<evidence type="ECO:0000256" key="1">
    <source>
        <dbReference type="ARBA" id="ARBA00022723"/>
    </source>
</evidence>
<dbReference type="InterPro" id="IPR019787">
    <property type="entry name" value="Znf_PHD-finger"/>
</dbReference>